<dbReference type="Pfam" id="PF01619">
    <property type="entry name" value="Pro_dh"/>
    <property type="match status" value="1"/>
</dbReference>
<feature type="domain" description="Proline dehydrogenase" evidence="3">
    <location>
        <begin position="78"/>
        <end position="374"/>
    </location>
</feature>
<evidence type="ECO:0000259" key="3">
    <source>
        <dbReference type="Pfam" id="PF01619"/>
    </source>
</evidence>
<sequence>MITQKIFNDTETAFKLKSDEELNRALFLFGMINRPTLVKIGTALTRFSLKLHLPVEGLIRATIFNQFSGGETMEDCLPAIGKMYTKKLHSILDYSVEGKEQEEHLDAAMKKKISIIEFAAKRKEIPFAVFKPTGIGRLEIWEKVSSKITLTPEEEEEWKRVQQRVENICEAAYQNDISVLADAEESWMQGAADELMEKMMRKYNQEKAIVYNTLQCYRWDRLAYLQELHEKGVKDGFIVGAKIVRGAYMEKENERAHKMGYPTPICENKEATDVSYNGVLAYCLANIDEIHTFIGTHNEMSNYLALQILEDKKIAINDDRVWFSQLYGMSDHISYNLARKGYNSAKLVPFGPVREVVPYLIRRAEENTSVKGQTGRELSLLMEEKKRRKGEVSKANRQPVSKKKIKEEID</sequence>
<reference evidence="4 5" key="1">
    <citation type="submission" date="2019-08" db="EMBL/GenBank/DDBJ databases">
        <title>Antarcticibacterium arcticum sp. nov., a bacterium isolated from marine sediment of the Canadian Beaufort Sea.</title>
        <authorList>
            <person name="Lee Y.M."/>
            <person name="Baek K."/>
            <person name="Lee D.-H."/>
            <person name="Shin S.C."/>
            <person name="Jin Y.K."/>
            <person name="Park Y."/>
        </authorList>
    </citation>
    <scope>NUCLEOTIDE SEQUENCE [LARGE SCALE GENOMIC DNA]</scope>
    <source>
        <strain evidence="4 5">PAMC 28998</strain>
    </source>
</reference>
<dbReference type="InterPro" id="IPR002872">
    <property type="entry name" value="Proline_DH_dom"/>
</dbReference>
<dbReference type="OrthoDB" id="1401444at2"/>
<dbReference type="Gene3D" id="3.20.20.220">
    <property type="match status" value="1"/>
</dbReference>
<name>A0A5B8YP82_9FLAO</name>
<dbReference type="SUPFAM" id="SSF51730">
    <property type="entry name" value="FAD-linked oxidoreductase"/>
    <property type="match status" value="1"/>
</dbReference>
<evidence type="ECO:0000256" key="2">
    <source>
        <dbReference type="SAM" id="MobiDB-lite"/>
    </source>
</evidence>
<dbReference type="InterPro" id="IPR015659">
    <property type="entry name" value="Proline_oxidase"/>
</dbReference>
<dbReference type="RefSeq" id="WP_146837472.1">
    <property type="nucleotide sequence ID" value="NZ_CP042476.1"/>
</dbReference>
<evidence type="ECO:0000313" key="5">
    <source>
        <dbReference type="Proteomes" id="UP000321954"/>
    </source>
</evidence>
<dbReference type="PANTHER" id="PTHR13914">
    <property type="entry name" value="PROLINE OXIDASE"/>
    <property type="match status" value="1"/>
</dbReference>
<dbReference type="Proteomes" id="UP000321954">
    <property type="component" value="Chromosome"/>
</dbReference>
<gene>
    <name evidence="4" type="ORF">FK178_04775</name>
</gene>
<organism evidence="4 5">
    <name type="scientific">Antarcticibacterium arcticum</name>
    <dbReference type="NCBI Taxonomy" id="2585771"/>
    <lineage>
        <taxon>Bacteria</taxon>
        <taxon>Pseudomonadati</taxon>
        <taxon>Bacteroidota</taxon>
        <taxon>Flavobacteriia</taxon>
        <taxon>Flavobacteriales</taxon>
        <taxon>Flavobacteriaceae</taxon>
        <taxon>Antarcticibacterium</taxon>
    </lineage>
</organism>
<evidence type="ECO:0000256" key="1">
    <source>
        <dbReference type="ARBA" id="ARBA00023002"/>
    </source>
</evidence>
<keyword evidence="1" id="KW-0560">Oxidoreductase</keyword>
<dbReference type="GO" id="GO:0010133">
    <property type="term" value="P:L-proline catabolic process to L-glutamate"/>
    <property type="evidence" value="ECO:0007669"/>
    <property type="project" value="TreeGrafter"/>
</dbReference>
<dbReference type="InterPro" id="IPR029041">
    <property type="entry name" value="FAD-linked_oxidoreductase-like"/>
</dbReference>
<feature type="region of interest" description="Disordered" evidence="2">
    <location>
        <begin position="386"/>
        <end position="410"/>
    </location>
</feature>
<keyword evidence="5" id="KW-1185">Reference proteome</keyword>
<dbReference type="EMBL" id="CP042476">
    <property type="protein sequence ID" value="QED39068.1"/>
    <property type="molecule type" value="Genomic_DNA"/>
</dbReference>
<proteinExistence type="predicted"/>
<dbReference type="KEGG" id="anp:FK178_04775"/>
<protein>
    <submittedName>
        <fullName evidence="4">Proline dehydrogenase</fullName>
    </submittedName>
</protein>
<dbReference type="GO" id="GO:0071949">
    <property type="term" value="F:FAD binding"/>
    <property type="evidence" value="ECO:0007669"/>
    <property type="project" value="TreeGrafter"/>
</dbReference>
<dbReference type="PANTHER" id="PTHR13914:SF0">
    <property type="entry name" value="PROLINE DEHYDROGENASE 1, MITOCHONDRIAL"/>
    <property type="match status" value="1"/>
</dbReference>
<evidence type="ECO:0000313" key="4">
    <source>
        <dbReference type="EMBL" id="QED39068.1"/>
    </source>
</evidence>
<dbReference type="GO" id="GO:0004657">
    <property type="term" value="F:proline dehydrogenase activity"/>
    <property type="evidence" value="ECO:0007669"/>
    <property type="project" value="InterPro"/>
</dbReference>
<accession>A0A5B8YP82</accession>
<dbReference type="AlphaFoldDB" id="A0A5B8YP82"/>